<reference evidence="2 3" key="1">
    <citation type="journal article" date="2016" name="Mol. Biol. Evol.">
        <title>Comparative Genomics of Early-Diverging Mushroom-Forming Fungi Provides Insights into the Origins of Lignocellulose Decay Capabilities.</title>
        <authorList>
            <person name="Nagy L.G."/>
            <person name="Riley R."/>
            <person name="Tritt A."/>
            <person name="Adam C."/>
            <person name="Daum C."/>
            <person name="Floudas D."/>
            <person name="Sun H."/>
            <person name="Yadav J.S."/>
            <person name="Pangilinan J."/>
            <person name="Larsson K.H."/>
            <person name="Matsuura K."/>
            <person name="Barry K."/>
            <person name="Labutti K."/>
            <person name="Kuo R."/>
            <person name="Ohm R.A."/>
            <person name="Bhattacharya S.S."/>
            <person name="Shirouzu T."/>
            <person name="Yoshinaga Y."/>
            <person name="Martin F.M."/>
            <person name="Grigoriev I.V."/>
            <person name="Hibbett D.S."/>
        </authorList>
    </citation>
    <scope>NUCLEOTIDE SEQUENCE [LARGE SCALE GENOMIC DNA]</scope>
    <source>
        <strain evidence="2 3">HHB12733</strain>
    </source>
</reference>
<keyword evidence="3" id="KW-1185">Reference proteome</keyword>
<feature type="compositionally biased region" description="Low complexity" evidence="1">
    <location>
        <begin position="29"/>
        <end position="71"/>
    </location>
</feature>
<evidence type="ECO:0000313" key="2">
    <source>
        <dbReference type="EMBL" id="KZT62593.1"/>
    </source>
</evidence>
<gene>
    <name evidence="2" type="ORF">CALCODRAFT_489575</name>
</gene>
<name>A0A165K2T8_9BASI</name>
<dbReference type="OrthoDB" id="3364926at2759"/>
<proteinExistence type="predicted"/>
<dbReference type="InParanoid" id="A0A165K2T8"/>
<organism evidence="2 3">
    <name type="scientific">Calocera cornea HHB12733</name>
    <dbReference type="NCBI Taxonomy" id="1353952"/>
    <lineage>
        <taxon>Eukaryota</taxon>
        <taxon>Fungi</taxon>
        <taxon>Dikarya</taxon>
        <taxon>Basidiomycota</taxon>
        <taxon>Agaricomycotina</taxon>
        <taxon>Dacrymycetes</taxon>
        <taxon>Dacrymycetales</taxon>
        <taxon>Dacrymycetaceae</taxon>
        <taxon>Calocera</taxon>
    </lineage>
</organism>
<dbReference type="AlphaFoldDB" id="A0A165K2T8"/>
<protein>
    <submittedName>
        <fullName evidence="2">Uncharacterized protein</fullName>
    </submittedName>
</protein>
<evidence type="ECO:0000256" key="1">
    <source>
        <dbReference type="SAM" id="MobiDB-lite"/>
    </source>
</evidence>
<evidence type="ECO:0000313" key="3">
    <source>
        <dbReference type="Proteomes" id="UP000076842"/>
    </source>
</evidence>
<sequence>MPSPVAPSPLDSLHLSLGAALPRIRQRRASSYQSQSQSTSSSTPTPTRPSIRSPSTYDLHRPSSSRTTSTPILPHSRTLTDPSLPLPGPGLYAHPGASLRPTPVRLHPLALAHMSRIAESAELLMRHLHATLAKRASARGAKRAQEAVVQDADVDVDVDEAGEGGTLKLDLGPAEDELVDVDVHLDRARLLKGLASFRANVNGLKRARHLGAAKRGNVHAVGPRRVFGAGQGKAAAWRARRGAVVSLGGEGLWEVGRERTAEREREGREAWVEDLREERGGEMDVEELGERMGDVRLHD</sequence>
<feature type="region of interest" description="Disordered" evidence="1">
    <location>
        <begin position="17"/>
        <end position="96"/>
    </location>
</feature>
<dbReference type="Proteomes" id="UP000076842">
    <property type="component" value="Unassembled WGS sequence"/>
</dbReference>
<dbReference type="EMBL" id="KV423915">
    <property type="protein sequence ID" value="KZT62593.1"/>
    <property type="molecule type" value="Genomic_DNA"/>
</dbReference>
<accession>A0A165K2T8</accession>